<evidence type="ECO:0000256" key="3">
    <source>
        <dbReference type="RuleBase" id="RU003694"/>
    </source>
</evidence>
<proteinExistence type="inferred from homology"/>
<reference evidence="5 6" key="1">
    <citation type="submission" date="2019-07" db="EMBL/GenBank/DDBJ databases">
        <title>Microlunatus dokdonensis sp. nov. isolated from the rhizospheric soil of the wild plant Elymus tsukushiensis.</title>
        <authorList>
            <person name="Ghim S.-Y."/>
            <person name="Hwang Y.-J."/>
            <person name="Son J.-S."/>
            <person name="Shin J.-H."/>
        </authorList>
    </citation>
    <scope>NUCLEOTIDE SEQUENCE [LARGE SCALE GENOMIC DNA]</scope>
    <source>
        <strain evidence="5 6">KUDC0627</strain>
    </source>
</reference>
<dbReference type="EMBL" id="CP041692">
    <property type="protein sequence ID" value="QDP98150.1"/>
    <property type="molecule type" value="Genomic_DNA"/>
</dbReference>
<gene>
    <name evidence="5" type="ORF">FOE78_21605</name>
</gene>
<feature type="domain" description="Ketosynthase family 3 (KS3)" evidence="4">
    <location>
        <begin position="28"/>
        <end position="452"/>
    </location>
</feature>
<dbReference type="NCBIfam" id="NF005589">
    <property type="entry name" value="PRK07314.1"/>
    <property type="match status" value="1"/>
</dbReference>
<evidence type="ECO:0000313" key="5">
    <source>
        <dbReference type="EMBL" id="QDP98150.1"/>
    </source>
</evidence>
<dbReference type="Pfam" id="PF02801">
    <property type="entry name" value="Ketoacyl-synt_C"/>
    <property type="match status" value="1"/>
</dbReference>
<dbReference type="PROSITE" id="PS52004">
    <property type="entry name" value="KS3_2"/>
    <property type="match status" value="1"/>
</dbReference>
<dbReference type="AlphaFoldDB" id="A0A516Q3Y8"/>
<dbReference type="EC" id="2.3.1.179" evidence="5"/>
<dbReference type="RefSeq" id="WP_143988092.1">
    <property type="nucleotide sequence ID" value="NZ_CP041692.1"/>
</dbReference>
<dbReference type="Pfam" id="PF00109">
    <property type="entry name" value="ketoacyl-synt"/>
    <property type="match status" value="1"/>
</dbReference>
<dbReference type="OrthoDB" id="9808669at2"/>
<dbReference type="InterPro" id="IPR014031">
    <property type="entry name" value="Ketoacyl_synth_C"/>
</dbReference>
<dbReference type="GO" id="GO:0006633">
    <property type="term" value="P:fatty acid biosynthetic process"/>
    <property type="evidence" value="ECO:0007669"/>
    <property type="project" value="TreeGrafter"/>
</dbReference>
<keyword evidence="6" id="KW-1185">Reference proteome</keyword>
<dbReference type="InterPro" id="IPR000794">
    <property type="entry name" value="Beta-ketoacyl_synthase"/>
</dbReference>
<dbReference type="Proteomes" id="UP000319263">
    <property type="component" value="Chromosome"/>
</dbReference>
<evidence type="ECO:0000256" key="2">
    <source>
        <dbReference type="ARBA" id="ARBA00022679"/>
    </source>
</evidence>
<dbReference type="SMART" id="SM00825">
    <property type="entry name" value="PKS_KS"/>
    <property type="match status" value="1"/>
</dbReference>
<keyword evidence="2 3" id="KW-0808">Transferase</keyword>
<dbReference type="GO" id="GO:0005829">
    <property type="term" value="C:cytosol"/>
    <property type="evidence" value="ECO:0007669"/>
    <property type="project" value="TreeGrafter"/>
</dbReference>
<dbReference type="GO" id="GO:0004315">
    <property type="term" value="F:3-oxoacyl-[acyl-carrier-protein] synthase activity"/>
    <property type="evidence" value="ECO:0007669"/>
    <property type="project" value="UniProtKB-EC"/>
</dbReference>
<dbReference type="InterPro" id="IPR014030">
    <property type="entry name" value="Ketoacyl_synth_N"/>
</dbReference>
<dbReference type="Gene3D" id="3.40.47.10">
    <property type="match status" value="1"/>
</dbReference>
<protein>
    <submittedName>
        <fullName evidence="5">Beta-ketoacyl-ACP synthase II</fullName>
        <ecNumber evidence="5">2.3.1.179</ecNumber>
    </submittedName>
</protein>
<organism evidence="5 6">
    <name type="scientific">Microlunatus elymi</name>
    <dbReference type="NCBI Taxonomy" id="2596828"/>
    <lineage>
        <taxon>Bacteria</taxon>
        <taxon>Bacillati</taxon>
        <taxon>Actinomycetota</taxon>
        <taxon>Actinomycetes</taxon>
        <taxon>Propionibacteriales</taxon>
        <taxon>Propionibacteriaceae</taxon>
        <taxon>Microlunatus</taxon>
    </lineage>
</organism>
<comment type="similarity">
    <text evidence="1 3">Belongs to the thiolase-like superfamily. Beta-ketoacyl-ACP synthases family.</text>
</comment>
<dbReference type="CDD" id="cd00834">
    <property type="entry name" value="KAS_I_II"/>
    <property type="match status" value="1"/>
</dbReference>
<dbReference type="PANTHER" id="PTHR11712:SF336">
    <property type="entry name" value="3-OXOACYL-[ACYL-CARRIER-PROTEIN] SYNTHASE, MITOCHONDRIAL"/>
    <property type="match status" value="1"/>
</dbReference>
<evidence type="ECO:0000259" key="4">
    <source>
        <dbReference type="PROSITE" id="PS52004"/>
    </source>
</evidence>
<sequence>MTGTVIRTGWAPDQESQGVLTNDQGVLTNDVVITGFGAITPVGNDRESTWQALLAGQSGVAPISAFDSSELGVHIAAEVKGFDPSQVLTGKRLRRSARFTHLAVAAAREAALDAGIIPPEADRPRDERDKVEPVEGIDPHRVGVVINAACAGFDTIEHATRQVLGDVGGRVSPYFVSSSLTNMPACEVAIDLGAHGPVTASALACASGVYAFLEARRLILAGEADVVVCGGTDAAITPVMFHGLQTMGALSKYDGDPAKASRPFDAERDGFVFGEGAVVAVVESADHARRRGARVYASVAGGALTADAFHVSAPEPTGSFAAHSITNALRSGGVKPDEVDYVCAHGTSTKANDRTETAALHQAYGEAAGKLAISSPKSMVGHLIGAAGALGALVSVLAIRDQIVPPTINLDTADPECDLDYVPNQARRMPVGVTATNAFGFGGQNCVAVFSAPE</sequence>
<accession>A0A516Q3Y8</accession>
<dbReference type="InterPro" id="IPR020841">
    <property type="entry name" value="PKS_Beta-ketoAc_synthase_dom"/>
</dbReference>
<evidence type="ECO:0000313" key="6">
    <source>
        <dbReference type="Proteomes" id="UP000319263"/>
    </source>
</evidence>
<dbReference type="InterPro" id="IPR016039">
    <property type="entry name" value="Thiolase-like"/>
</dbReference>
<dbReference type="FunFam" id="3.40.47.10:FF:000018">
    <property type="entry name" value="3-oxoacyl-[acyl-carrier-protein] synthase 2"/>
    <property type="match status" value="1"/>
</dbReference>
<dbReference type="PANTHER" id="PTHR11712">
    <property type="entry name" value="POLYKETIDE SYNTHASE-RELATED"/>
    <property type="match status" value="1"/>
</dbReference>
<dbReference type="KEGG" id="mik:FOE78_21605"/>
<dbReference type="SUPFAM" id="SSF53901">
    <property type="entry name" value="Thiolase-like"/>
    <property type="match status" value="2"/>
</dbReference>
<evidence type="ECO:0000256" key="1">
    <source>
        <dbReference type="ARBA" id="ARBA00008467"/>
    </source>
</evidence>
<keyword evidence="5" id="KW-0012">Acyltransferase</keyword>
<name>A0A516Q3Y8_9ACTN</name>